<dbReference type="Proteomes" id="UP000530660">
    <property type="component" value="Unassembled WGS sequence"/>
</dbReference>
<evidence type="ECO:0000313" key="2">
    <source>
        <dbReference type="EMBL" id="KAF6001842.1"/>
    </source>
</evidence>
<accession>A0A7J7IFF5</accession>
<sequence>MSLVEDQAVPRSILRTLRPCEKITFAFPFKLDNSGSQTDEYLVTICTSWVALWRVSPDGMHLVQRQNLLGRVVAACTIPLAQVGSGGVQKQLLKSDSRTPSHGASDGLICMDSSLSLHVFAYRTDQSTEAERSAPVSGLFCRVAYRSLRNDCDELAQMVDRGTPSLFQLRYFAELDRLLLNAGHHILFSFKGIREWLSNSFENARITRLTSSASPVGHAPQEAQVSRRGILRWQAYPALGFVQDAVTLTVPCRSSLGTCGGFAILTISVSSVVRELRSTSWQDPDHHLPSTLLSVFVDEIQCEDQTDSAMLLASLAAEAQESMSDTPEAPLRYDARTQCWRAALPSTYALGLVADATAHAVLVVTSRYVLRVRFGQRSLRPLLESPLEVPNRALGDQTGSSRDFVTFSTLHKPNMATPLLLLTLLDGQLVQCDGSSLELIRQSSSAPIRFSTGAQNDVSLVALGGSSQVYLFRWDCFGSTEWVYLQRPWLNDTLAPTYAVSHHGAVALGLVHAACLCNDSDETYWKRTGSRSVSKRPLRTPSPGLEGASSDPQYPTFWILHQRADRIHQSKLISSDYAIVRSESDPGVLTGSSRMFWLEHGRSLMICNRAFSQADGSSLPIVLHVDESHGVVEDASDSWPLSDEILACFHDSIVVASERILRMRQSVRNVQTDSRIDVRPAAEWKAPARITHVDATPENTRDPTIALICRTNDSPLSQLILVDSATLSERFRCGLSRRGDVTACSVVTTKKQLRSVVIGWSDGALSIFDWNGTKCELSLRDVLFPYQAANEHIVIAIESILGVHDGDALLISLRDGWLLQLDLASGKLYGSWQLSQQPLKLYRIHRPEVEQDDEILVAGHALWRAFWEPSSCLAREIMRVRPLVFANGSFNGVPTAILPCHRVGASIGDVGEGFVQSVMKIWTRDSYVISHDGRLQVVRWHLHRTSDEPMPLLDAQVPSLRGHSRAQMAADFPSRLSSLWACWRALARGHQFVSLQYQDESEIGPVLRSTETAAAVEEAHPTKGAHEPTSPPPLGPMDRDGLFAGADPRTVLALEPSPSCLACAEDNALDLFCMMENGVLGISTQVGYPKQSSETLNWCWTFPICDQDWPFQWADLAVRALDQSESEMDAGEKVTCLCLMQIVIALGASVLYEVILLRRHVSENCSSTHHYELLSSREIRTGMEEVRRAKFLPNGLLLVSNNHQIAFLQQRDSGIQLDRSASACEIAPSRAAGSTSTASADSGRELRSNLVRQSNQPSYWRPSGLYLDICGVLASIQIYGCSSEAETRNMDRVGNADQFPRSYSAYLTTCCSAIYHLAEWHRPNLGLHTERNQSDLLWSGLAKLQGELRERLPCFMGHRIADHTGDPAAGANVSTSVPPEERILDWDILRYWWVLLSGPFSFGSPEASLVRELLRLELQI</sequence>
<comment type="caution">
    <text evidence="2">The sequence shown here is derived from an EMBL/GenBank/DDBJ whole genome shotgun (WGS) entry which is preliminary data.</text>
</comment>
<gene>
    <name evidence="2" type="ORF">F1559_004176</name>
</gene>
<evidence type="ECO:0000313" key="3">
    <source>
        <dbReference type="Proteomes" id="UP000530660"/>
    </source>
</evidence>
<keyword evidence="3" id="KW-1185">Reference proteome</keyword>
<evidence type="ECO:0000256" key="1">
    <source>
        <dbReference type="SAM" id="MobiDB-lite"/>
    </source>
</evidence>
<name>A0A7J7IFF5_9RHOD</name>
<proteinExistence type="predicted"/>
<reference evidence="2 3" key="1">
    <citation type="journal article" date="2020" name="J. Phycol.">
        <title>Comparative genome analysis reveals Cyanidiococcus gen. nov., a new extremophilic red algal genus sister to Cyanidioschyzon (Cyanidioschyzonaceae, Rhodophyta).</title>
        <authorList>
            <person name="Liu S.-L."/>
            <person name="Chiang Y.-R."/>
            <person name="Yoon H.S."/>
            <person name="Fu H.-Y."/>
        </authorList>
    </citation>
    <scope>NUCLEOTIDE SEQUENCE [LARGE SCALE GENOMIC DNA]</scope>
    <source>
        <strain evidence="2 3">THAL066</strain>
    </source>
</reference>
<organism evidence="2 3">
    <name type="scientific">Cyanidiococcus yangmingshanensis</name>
    <dbReference type="NCBI Taxonomy" id="2690220"/>
    <lineage>
        <taxon>Eukaryota</taxon>
        <taxon>Rhodophyta</taxon>
        <taxon>Bangiophyceae</taxon>
        <taxon>Cyanidiales</taxon>
        <taxon>Cyanidiaceae</taxon>
        <taxon>Cyanidiococcus</taxon>
    </lineage>
</organism>
<feature type="region of interest" description="Disordered" evidence="1">
    <location>
        <begin position="1013"/>
        <end position="1037"/>
    </location>
</feature>
<dbReference type="EMBL" id="VWRR01000013">
    <property type="protein sequence ID" value="KAF6001842.1"/>
    <property type="molecule type" value="Genomic_DNA"/>
</dbReference>
<protein>
    <submittedName>
        <fullName evidence="2">Uncharacterized protein</fullName>
    </submittedName>
</protein>
<feature type="compositionally biased region" description="Basic and acidic residues" evidence="1">
    <location>
        <begin position="1017"/>
        <end position="1026"/>
    </location>
</feature>
<dbReference type="OrthoDB" id="10596358at2759"/>